<evidence type="ECO:0000256" key="5">
    <source>
        <dbReference type="ARBA" id="ARBA00022777"/>
    </source>
</evidence>
<feature type="transmembrane region" description="Helical" evidence="11">
    <location>
        <begin position="1407"/>
        <end position="1429"/>
    </location>
</feature>
<reference evidence="13 14" key="1">
    <citation type="journal article" date="2016" name="BMC Genomics">
        <title>Comparative genomics reveals Cyclospora cayetanensis possesses coccidia-like metabolism and invasion components but unique surface antigens.</title>
        <authorList>
            <person name="Liu S."/>
            <person name="Wang L."/>
            <person name="Zheng H."/>
            <person name="Xu Z."/>
            <person name="Roellig D.M."/>
            <person name="Li N."/>
            <person name="Frace M.A."/>
            <person name="Tang K."/>
            <person name="Arrowood M.J."/>
            <person name="Moss D.M."/>
            <person name="Zhang L."/>
            <person name="Feng Y."/>
            <person name="Xiao L."/>
        </authorList>
    </citation>
    <scope>NUCLEOTIDE SEQUENCE [LARGE SCALE GENOMIC DNA]</scope>
    <source>
        <strain evidence="13 14">CHN_HEN01</strain>
    </source>
</reference>
<feature type="domain" description="Protein kinase" evidence="12">
    <location>
        <begin position="337"/>
        <end position="697"/>
    </location>
</feature>
<dbReference type="Gene3D" id="1.10.510.10">
    <property type="entry name" value="Transferase(Phosphotransferase) domain 1"/>
    <property type="match status" value="1"/>
</dbReference>
<dbReference type="GO" id="GO:0005524">
    <property type="term" value="F:ATP binding"/>
    <property type="evidence" value="ECO:0007669"/>
    <property type="project" value="UniProtKB-UniRule"/>
</dbReference>
<dbReference type="GO" id="GO:0004674">
    <property type="term" value="F:protein serine/threonine kinase activity"/>
    <property type="evidence" value="ECO:0007669"/>
    <property type="project" value="UniProtKB-KW"/>
</dbReference>
<keyword evidence="2" id="KW-0723">Serine/threonine-protein kinase</keyword>
<keyword evidence="3" id="KW-0808">Transferase</keyword>
<feature type="region of interest" description="Disordered" evidence="10">
    <location>
        <begin position="1785"/>
        <end position="1830"/>
    </location>
</feature>
<keyword evidence="4 9" id="KW-0547">Nucleotide-binding</keyword>
<dbReference type="Proteomes" id="UP000095192">
    <property type="component" value="Unassembled WGS sequence"/>
</dbReference>
<dbReference type="PROSITE" id="PS00108">
    <property type="entry name" value="PROTEIN_KINASE_ST"/>
    <property type="match status" value="1"/>
</dbReference>
<evidence type="ECO:0000256" key="9">
    <source>
        <dbReference type="PROSITE-ProRule" id="PRU10141"/>
    </source>
</evidence>
<keyword evidence="11" id="KW-1133">Transmembrane helix</keyword>
<evidence type="ECO:0000256" key="1">
    <source>
        <dbReference type="ARBA" id="ARBA00012513"/>
    </source>
</evidence>
<evidence type="ECO:0000256" key="11">
    <source>
        <dbReference type="SAM" id="Phobius"/>
    </source>
</evidence>
<dbReference type="InterPro" id="IPR008271">
    <property type="entry name" value="Ser/Thr_kinase_AS"/>
</dbReference>
<feature type="binding site" evidence="9">
    <location>
        <position position="366"/>
    </location>
    <ligand>
        <name>ATP</name>
        <dbReference type="ChEBI" id="CHEBI:30616"/>
    </ligand>
</feature>
<keyword evidence="11" id="KW-0472">Membrane</keyword>
<evidence type="ECO:0000256" key="4">
    <source>
        <dbReference type="ARBA" id="ARBA00022741"/>
    </source>
</evidence>
<feature type="transmembrane region" description="Helical" evidence="11">
    <location>
        <begin position="1247"/>
        <end position="1265"/>
    </location>
</feature>
<dbReference type="InterPro" id="IPR051131">
    <property type="entry name" value="NEK_Ser/Thr_kinase_NIMA"/>
</dbReference>
<feature type="compositionally biased region" description="Low complexity" evidence="10">
    <location>
        <begin position="1785"/>
        <end position="1795"/>
    </location>
</feature>
<dbReference type="PANTHER" id="PTHR44899">
    <property type="entry name" value="CAMK FAMILY PROTEIN KINASE"/>
    <property type="match status" value="1"/>
</dbReference>
<organism evidence="13 14">
    <name type="scientific">Cyclospora cayetanensis</name>
    <dbReference type="NCBI Taxonomy" id="88456"/>
    <lineage>
        <taxon>Eukaryota</taxon>
        <taxon>Sar</taxon>
        <taxon>Alveolata</taxon>
        <taxon>Apicomplexa</taxon>
        <taxon>Conoidasida</taxon>
        <taxon>Coccidia</taxon>
        <taxon>Eucoccidiorida</taxon>
        <taxon>Eimeriorina</taxon>
        <taxon>Eimeriidae</taxon>
        <taxon>Cyclospora</taxon>
    </lineage>
</organism>
<dbReference type="VEuPathDB" id="ToxoDB:cyc_07026"/>
<dbReference type="PROSITE" id="PS50096">
    <property type="entry name" value="IQ"/>
    <property type="match status" value="1"/>
</dbReference>
<dbReference type="SMART" id="SM00220">
    <property type="entry name" value="S_TKc"/>
    <property type="match status" value="1"/>
</dbReference>
<dbReference type="Gene3D" id="3.30.200.20">
    <property type="entry name" value="Phosphorylase Kinase, domain 1"/>
    <property type="match status" value="1"/>
</dbReference>
<name>A0A1D3DA74_9EIME</name>
<evidence type="ECO:0000256" key="6">
    <source>
        <dbReference type="ARBA" id="ARBA00022840"/>
    </source>
</evidence>
<dbReference type="PANTHER" id="PTHR44899:SF3">
    <property type="entry name" value="SERINE_THREONINE-PROTEIN KINASE NEK1"/>
    <property type="match status" value="1"/>
</dbReference>
<dbReference type="PROSITE" id="PS50011">
    <property type="entry name" value="PROTEIN_KINASE_DOM"/>
    <property type="match status" value="1"/>
</dbReference>
<comment type="caution">
    <text evidence="13">The sequence shown here is derived from an EMBL/GenBank/DDBJ whole genome shotgun (WGS) entry which is preliminary data.</text>
</comment>
<evidence type="ECO:0000256" key="3">
    <source>
        <dbReference type="ARBA" id="ARBA00022679"/>
    </source>
</evidence>
<dbReference type="PROSITE" id="PS00107">
    <property type="entry name" value="PROTEIN_KINASE_ATP"/>
    <property type="match status" value="1"/>
</dbReference>
<comment type="catalytic activity">
    <reaction evidence="8">
        <text>L-seryl-[protein] + ATP = O-phospho-L-seryl-[protein] + ADP + H(+)</text>
        <dbReference type="Rhea" id="RHEA:17989"/>
        <dbReference type="Rhea" id="RHEA-COMP:9863"/>
        <dbReference type="Rhea" id="RHEA-COMP:11604"/>
        <dbReference type="ChEBI" id="CHEBI:15378"/>
        <dbReference type="ChEBI" id="CHEBI:29999"/>
        <dbReference type="ChEBI" id="CHEBI:30616"/>
        <dbReference type="ChEBI" id="CHEBI:83421"/>
        <dbReference type="ChEBI" id="CHEBI:456216"/>
        <dbReference type="EC" id="2.7.11.1"/>
    </reaction>
</comment>
<dbReference type="InterPro" id="IPR000719">
    <property type="entry name" value="Prot_kinase_dom"/>
</dbReference>
<keyword evidence="5 13" id="KW-0418">Kinase</keyword>
<dbReference type="InterPro" id="IPR011009">
    <property type="entry name" value="Kinase-like_dom_sf"/>
</dbReference>
<comment type="catalytic activity">
    <reaction evidence="7">
        <text>L-threonyl-[protein] + ATP = O-phospho-L-threonyl-[protein] + ADP + H(+)</text>
        <dbReference type="Rhea" id="RHEA:46608"/>
        <dbReference type="Rhea" id="RHEA-COMP:11060"/>
        <dbReference type="Rhea" id="RHEA-COMP:11605"/>
        <dbReference type="ChEBI" id="CHEBI:15378"/>
        <dbReference type="ChEBI" id="CHEBI:30013"/>
        <dbReference type="ChEBI" id="CHEBI:30616"/>
        <dbReference type="ChEBI" id="CHEBI:61977"/>
        <dbReference type="ChEBI" id="CHEBI:456216"/>
        <dbReference type="EC" id="2.7.11.1"/>
    </reaction>
</comment>
<dbReference type="EMBL" id="JROU02000103">
    <property type="protein sequence ID" value="OEH80351.1"/>
    <property type="molecule type" value="Genomic_DNA"/>
</dbReference>
<sequence length="2031" mass="223679">MAPKEGTLHIVLVEGSIAQRLVIGDSLALCGIWCTIFETPSQAIDFLDFLSRKGSGSELPDVANDSSNSSQSIPIPGSPLLPKSVLEAVGPFENPGTGGDIRTTPYLDVDGIPAEHESRKEEEDLVCKQHAATVSVAAISRGRNARRSFAAMRSSSGENRHLPRHGYHPVNQRWQYTAASSHMLSAPSKHRKRNLVRVCRGQHAGGGRLLRSPLEDVHLVLCDISFSDEKEVLRLLMYTQNSSIAPRTSIPFLLLASPEEPAANISRILAAGASGCLRTPLGVNDAASLWTYANSKPQSPAAKGGNGYTAGADKPDPLPLDEDKNCNDQADGLTHVYEQLGIIGRGATSIIYLVRRLSDLKLLALKEICLGVFSPRERAMTMNEIAIMRHLGDPPMISYTDSWLEGDTLKIIMEYPGGGTLYDCIQIYKKLRKPIPFELIAKWTASLAVGLEILHMHNIIHRDLKGQNVLLTEDLDIRLCDFGVSKLLSAKTMMARTAIGTPFFMSPEVSSGTPYSTPSDLWALGVLLYEVLHLRRPFDGMSIQALFQAIQNVEPIWHGYSNCDDFCVAEAGCLESDREIETLSHVRLSSLAVHQDPSELAVTKRVVRCHSMSDFRRMPFASAEERTSRHLREMLHEEHKYAKGGQFVSSSEERQHTKCCFLASRRRQQLQKLIKLLLCKNPLDRPTALDVCCHPLIILDTVKLLQSAKSPSSVALQLNVVNHLKKAGFKWALDQPAPIKSFLPRLVDSAPEQTILRKLDYRNGLSSGNCPTPRPVPLEAHLSRTVNSTPQVERDIPERCIKGNKYVLPEIECPTTETSGRMVSGQNLRPWHSQSGCHLDPADAPQYIALQNWELDQPTVGRLKAPDYVKGRAVPIVDRTHRTPRDAIRLGKAHALNIGTSASTQDIMIYRAVATAHSPVSSPLMTLSSALNTPTDERRSSFLNAQQTASATGDDVKKLLATPAVSTLVYSERIVEEDESGLDVQKMGEGYGYCTTSDDRLAYWTPQSVINAHADCPVTLRTLAYILHRHSLRLPPVPPQNSKLNMVDSQFYDVVFTTEPLISPGLWELAAACFGLWGNEEPSGVSECKLSKRRGLSKTNIRLHLVIQLDDDPLFISIALLRAYCNMLGTESARSTPLSCCSLCSCTAFEFPPELVNNDVLALQKSESFCEINRHISSMAALETSRLTNIPVYARLAFAMNMAQLVQRRSFIMGGDQGVNRVGDPLYDTGSLRSRYSMLTKLSGCQVVAYTGAATLLGVLLAILAGHGASPAHVLSSALSLSVLFATGACLWFLRPKRPLEGTPENACCQMSPWFMCQAVLYGKPLSASILSKYLSTSSPTEAFGWRIGDPRALCFMLGGCCGFFPLLAFDAFLPVFFDHFRDIDVQLSAFVREYLATHVRARRGEIILPAFFLTYASLFYSTQRIYFWQQSAQPPPKRTVRGSDGSAERLLLPASPLRVDETPFSGHFESLDVGGRYISTKLGRSTDSEHTMKTLRHGLQHTHLSVPSIRPRVTHEDSDVACHPHRCDPAIQRGRSAFNRMYSGARFPIKGLENRMVRPTADGGFLRKKDPVGFPAQEIYCMPPRTAHSSCSFGASSFGRPKSPSVLNDEQHSTSLPRCYEAALLERPAAEQPASLEALLSNGEHLVRSGLPKEEPLPQLNRAVSRDTWKPKDPFLAALMKRQVPKESTPAVAPAGDTSTKSMESKWVVADESVDGASWRTERGRPGANLSEALASDHFSASGYDQSDNVLRHSPQLHALGCGLQPQTWKFQGHAFATIKGVEARAQSQSSASRTPALGYKGLEQNEQREGRRHSGLGGTGRTNEVSASPQLMTSAFSARRALWSKKADILDWLVPRCTCGALNAANNWFKSEDPRRSPISNCAQACCTCVDRALKRAVKPDSENSQSWATLLMEQRVEALAGGTNGSHCPMGRYCRRLSSANEAQRTSRSLPGEFCVPCPPAPSPAYENLNKQARETSQRFTLIWWLAQHRAVDLLLAPELVNDCIQGWMEWKPYIVEPVPLGTHPFAP</sequence>
<dbReference type="InParanoid" id="A0A1D3DA74"/>
<evidence type="ECO:0000256" key="2">
    <source>
        <dbReference type="ARBA" id="ARBA00022527"/>
    </source>
</evidence>
<feature type="transmembrane region" description="Helical" evidence="11">
    <location>
        <begin position="1356"/>
        <end position="1378"/>
    </location>
</feature>
<dbReference type="Pfam" id="PF00069">
    <property type="entry name" value="Pkinase"/>
    <property type="match status" value="1"/>
</dbReference>
<feature type="transmembrane region" description="Helical" evidence="11">
    <location>
        <begin position="1272"/>
        <end position="1294"/>
    </location>
</feature>
<dbReference type="SUPFAM" id="SSF56112">
    <property type="entry name" value="Protein kinase-like (PK-like)"/>
    <property type="match status" value="1"/>
</dbReference>
<gene>
    <name evidence="13" type="ORF">cyc_07026</name>
</gene>
<evidence type="ECO:0000259" key="12">
    <source>
        <dbReference type="PROSITE" id="PS50011"/>
    </source>
</evidence>
<proteinExistence type="predicted"/>
<evidence type="ECO:0000256" key="7">
    <source>
        <dbReference type="ARBA" id="ARBA00047899"/>
    </source>
</evidence>
<evidence type="ECO:0000256" key="8">
    <source>
        <dbReference type="ARBA" id="ARBA00048679"/>
    </source>
</evidence>
<accession>A0A1D3DA74</accession>
<keyword evidence="14" id="KW-1185">Reference proteome</keyword>
<dbReference type="EC" id="2.7.11.1" evidence="1"/>
<protein>
    <recommendedName>
        <fullName evidence="1">non-specific serine/threonine protein kinase</fullName>
        <ecNumber evidence="1">2.7.11.1</ecNumber>
    </recommendedName>
</protein>
<keyword evidence="6 9" id="KW-0067">ATP-binding</keyword>
<evidence type="ECO:0000313" key="13">
    <source>
        <dbReference type="EMBL" id="OEH80351.1"/>
    </source>
</evidence>
<evidence type="ECO:0000313" key="14">
    <source>
        <dbReference type="Proteomes" id="UP000095192"/>
    </source>
</evidence>
<evidence type="ECO:0000256" key="10">
    <source>
        <dbReference type="SAM" id="MobiDB-lite"/>
    </source>
</evidence>
<dbReference type="InterPro" id="IPR017441">
    <property type="entry name" value="Protein_kinase_ATP_BS"/>
</dbReference>
<keyword evidence="11" id="KW-0812">Transmembrane</keyword>
<dbReference type="VEuPathDB" id="ToxoDB:LOC34622398"/>